<dbReference type="EMBL" id="SRLO01008987">
    <property type="protein sequence ID" value="TNN27047.1"/>
    <property type="molecule type" value="Genomic_DNA"/>
</dbReference>
<organism evidence="2 3">
    <name type="scientific">Liparis tanakae</name>
    <name type="common">Tanaka's snailfish</name>
    <dbReference type="NCBI Taxonomy" id="230148"/>
    <lineage>
        <taxon>Eukaryota</taxon>
        <taxon>Metazoa</taxon>
        <taxon>Chordata</taxon>
        <taxon>Craniata</taxon>
        <taxon>Vertebrata</taxon>
        <taxon>Euteleostomi</taxon>
        <taxon>Actinopterygii</taxon>
        <taxon>Neopterygii</taxon>
        <taxon>Teleostei</taxon>
        <taxon>Neoteleostei</taxon>
        <taxon>Acanthomorphata</taxon>
        <taxon>Eupercaria</taxon>
        <taxon>Perciformes</taxon>
        <taxon>Cottioidei</taxon>
        <taxon>Cottales</taxon>
        <taxon>Liparidae</taxon>
        <taxon>Liparis</taxon>
    </lineage>
</organism>
<comment type="caution">
    <text evidence="2">The sequence shown here is derived from an EMBL/GenBank/DDBJ whole genome shotgun (WGS) entry which is preliminary data.</text>
</comment>
<evidence type="ECO:0000256" key="1">
    <source>
        <dbReference type="SAM" id="MobiDB-lite"/>
    </source>
</evidence>
<reference evidence="2 3" key="1">
    <citation type="submission" date="2019-03" db="EMBL/GenBank/DDBJ databases">
        <title>First draft genome of Liparis tanakae, snailfish: a comprehensive survey of snailfish specific genes.</title>
        <authorList>
            <person name="Kim W."/>
            <person name="Song I."/>
            <person name="Jeong J.-H."/>
            <person name="Kim D."/>
            <person name="Kim S."/>
            <person name="Ryu S."/>
            <person name="Song J.Y."/>
            <person name="Lee S.K."/>
        </authorList>
    </citation>
    <scope>NUCLEOTIDE SEQUENCE [LARGE SCALE GENOMIC DNA]</scope>
    <source>
        <tissue evidence="2">Muscle</tissue>
    </source>
</reference>
<gene>
    <name evidence="2" type="ORF">EYF80_062810</name>
</gene>
<sequence length="62" mass="6488">MVQQPGSGKGQSSSLGSDDQLIKAITFTLSASAGPCQEASDPARSNEPLRREVTKTPGRKQS</sequence>
<feature type="region of interest" description="Disordered" evidence="1">
    <location>
        <begin position="30"/>
        <end position="62"/>
    </location>
</feature>
<proteinExistence type="predicted"/>
<accession>A0A4Z2EDT0</accession>
<keyword evidence="3" id="KW-1185">Reference proteome</keyword>
<dbReference type="AlphaFoldDB" id="A0A4Z2EDT0"/>
<evidence type="ECO:0000313" key="2">
    <source>
        <dbReference type="EMBL" id="TNN27047.1"/>
    </source>
</evidence>
<dbReference type="Proteomes" id="UP000314294">
    <property type="component" value="Unassembled WGS sequence"/>
</dbReference>
<evidence type="ECO:0000313" key="3">
    <source>
        <dbReference type="Proteomes" id="UP000314294"/>
    </source>
</evidence>
<protein>
    <submittedName>
        <fullName evidence="2">Uncharacterized protein</fullName>
    </submittedName>
</protein>
<name>A0A4Z2EDT0_9TELE</name>